<keyword evidence="6" id="KW-0406">Ion transport</keyword>
<feature type="transmembrane region" description="Helical" evidence="8">
    <location>
        <begin position="307"/>
        <end position="331"/>
    </location>
</feature>
<reference evidence="10 11" key="1">
    <citation type="submission" date="2018-03" db="EMBL/GenBank/DDBJ databases">
        <title>Genomic Encyclopedia of Archaeal and Bacterial Type Strains, Phase II (KMG-II): from individual species to whole genera.</title>
        <authorList>
            <person name="Goeker M."/>
        </authorList>
    </citation>
    <scope>NUCLEOTIDE SEQUENCE [LARGE SCALE GENOMIC DNA]</scope>
    <source>
        <strain evidence="10 11">DSM 29318</strain>
    </source>
</reference>
<feature type="transmembrane region" description="Helical" evidence="8">
    <location>
        <begin position="189"/>
        <end position="210"/>
    </location>
</feature>
<feature type="domain" description="Cation/H+ exchanger transmembrane" evidence="9">
    <location>
        <begin position="22"/>
        <end position="389"/>
    </location>
</feature>
<dbReference type="OrthoDB" id="9810860at2"/>
<proteinExistence type="predicted"/>
<keyword evidence="7 8" id="KW-0472">Membrane</keyword>
<evidence type="ECO:0000256" key="1">
    <source>
        <dbReference type="ARBA" id="ARBA00004651"/>
    </source>
</evidence>
<evidence type="ECO:0000313" key="11">
    <source>
        <dbReference type="Proteomes" id="UP000238801"/>
    </source>
</evidence>
<dbReference type="PANTHER" id="PTHR32507">
    <property type="entry name" value="NA(+)/H(+) ANTIPORTER 1"/>
    <property type="match status" value="1"/>
</dbReference>
<dbReference type="AlphaFoldDB" id="A0A2T0X4L6"/>
<sequence length="423" mass="44680">MTDGVILAMALAVVLFACVSDLGREGRFTAPMMFAGMGLLLGPLGLGLLSINLRDAAVVRVAELTLVVTLFTDAVRIDIRRLRRFHSLPLRLLGIGLPLTMLAGTGAALLLFPGFGIWEAAVLAIILGPTDAALGEPVVDSEDVPRLVRQGLNVESGLNDGLGLPCLLIALALASGMTEMAPDGRPWPIWLAMQIIGGPLVGAGIAFVAARALERPVRKGWVGRDFFRLALLALPIIAYIVAEMVGANGFLSAFASGLVTSTRSDETRDEVDEFGGTVGQLLNSTVFFLVGALFLPEFLHHVGWPHVVFAILALTALRMVPVALAMMGLGLHPSTVTFLGWFGPRGMASVIYLLIVVEHDGIAGFDDIAATVALTVAISIVVHGMTAAPGSKRYGARMKRIGADRVDVPDQRLPGERSGRQSG</sequence>
<feature type="transmembrane region" description="Helical" evidence="8">
    <location>
        <begin position="30"/>
        <end position="51"/>
    </location>
</feature>
<evidence type="ECO:0000256" key="6">
    <source>
        <dbReference type="ARBA" id="ARBA00023065"/>
    </source>
</evidence>
<keyword evidence="4 8" id="KW-0812">Transmembrane</keyword>
<gene>
    <name evidence="10" type="ORF">BCF33_2689</name>
</gene>
<dbReference type="GO" id="GO:1902600">
    <property type="term" value="P:proton transmembrane transport"/>
    <property type="evidence" value="ECO:0007669"/>
    <property type="project" value="InterPro"/>
</dbReference>
<protein>
    <submittedName>
        <fullName evidence="10">Sodium/proton antiporter (CPA1 family)</fullName>
    </submittedName>
</protein>
<name>A0A2T0X4L6_9RHOB</name>
<organism evidence="10 11">
    <name type="scientific">Hasllibacter halocynthiae</name>
    <dbReference type="NCBI Taxonomy" id="595589"/>
    <lineage>
        <taxon>Bacteria</taxon>
        <taxon>Pseudomonadati</taxon>
        <taxon>Pseudomonadota</taxon>
        <taxon>Alphaproteobacteria</taxon>
        <taxon>Rhodobacterales</taxon>
        <taxon>Roseobacteraceae</taxon>
        <taxon>Hasllibacter</taxon>
    </lineage>
</organism>
<evidence type="ECO:0000259" key="9">
    <source>
        <dbReference type="Pfam" id="PF00999"/>
    </source>
</evidence>
<evidence type="ECO:0000313" key="10">
    <source>
        <dbReference type="EMBL" id="PRY93804.1"/>
    </source>
</evidence>
<evidence type="ECO:0000256" key="8">
    <source>
        <dbReference type="SAM" id="Phobius"/>
    </source>
</evidence>
<keyword evidence="2" id="KW-0813">Transport</keyword>
<accession>A0A2T0X4L6</accession>
<feature type="transmembrane region" description="Helical" evidence="8">
    <location>
        <begin position="231"/>
        <end position="254"/>
    </location>
</feature>
<feature type="transmembrane region" description="Helical" evidence="8">
    <location>
        <begin position="88"/>
        <end position="111"/>
    </location>
</feature>
<keyword evidence="11" id="KW-1185">Reference proteome</keyword>
<dbReference type="Proteomes" id="UP000238801">
    <property type="component" value="Unassembled WGS sequence"/>
</dbReference>
<evidence type="ECO:0000256" key="7">
    <source>
        <dbReference type="ARBA" id="ARBA00023136"/>
    </source>
</evidence>
<dbReference type="GO" id="GO:0005886">
    <property type="term" value="C:plasma membrane"/>
    <property type="evidence" value="ECO:0007669"/>
    <property type="project" value="UniProtKB-SubCell"/>
</dbReference>
<dbReference type="InterPro" id="IPR006153">
    <property type="entry name" value="Cation/H_exchanger_TM"/>
</dbReference>
<evidence type="ECO:0000256" key="5">
    <source>
        <dbReference type="ARBA" id="ARBA00022989"/>
    </source>
</evidence>
<feature type="transmembrane region" description="Helical" evidence="8">
    <location>
        <begin position="368"/>
        <end position="390"/>
    </location>
</feature>
<dbReference type="Pfam" id="PF00999">
    <property type="entry name" value="Na_H_Exchanger"/>
    <property type="match status" value="1"/>
</dbReference>
<keyword evidence="5 8" id="KW-1133">Transmembrane helix</keyword>
<feature type="transmembrane region" description="Helical" evidence="8">
    <location>
        <begin position="6"/>
        <end position="23"/>
    </location>
</feature>
<dbReference type="GO" id="GO:0015297">
    <property type="term" value="F:antiporter activity"/>
    <property type="evidence" value="ECO:0007669"/>
    <property type="project" value="UniProtKB-KW"/>
</dbReference>
<comment type="subcellular location">
    <subcellularLocation>
        <location evidence="1">Cell membrane</location>
        <topology evidence="1">Multi-pass membrane protein</topology>
    </subcellularLocation>
</comment>
<keyword evidence="3" id="KW-0050">Antiport</keyword>
<evidence type="ECO:0000256" key="4">
    <source>
        <dbReference type="ARBA" id="ARBA00022692"/>
    </source>
</evidence>
<dbReference type="EMBL" id="PVTT01000002">
    <property type="protein sequence ID" value="PRY93804.1"/>
    <property type="molecule type" value="Genomic_DNA"/>
</dbReference>
<evidence type="ECO:0000256" key="2">
    <source>
        <dbReference type="ARBA" id="ARBA00022448"/>
    </source>
</evidence>
<evidence type="ECO:0000256" key="3">
    <source>
        <dbReference type="ARBA" id="ARBA00022449"/>
    </source>
</evidence>
<comment type="caution">
    <text evidence="10">The sequence shown here is derived from an EMBL/GenBank/DDBJ whole genome shotgun (WGS) entry which is preliminary data.</text>
</comment>
<dbReference type="PANTHER" id="PTHR32507:SF8">
    <property type="entry name" value="CNH1P"/>
    <property type="match status" value="1"/>
</dbReference>
<dbReference type="RefSeq" id="WP_106161414.1">
    <property type="nucleotide sequence ID" value="NZ_PVTT01000002.1"/>
</dbReference>